<feature type="domain" description="TfoX N-terminal" evidence="1">
    <location>
        <begin position="15"/>
        <end position="103"/>
    </location>
</feature>
<name>A0ABU3B9F1_9GAMM</name>
<keyword evidence="3" id="KW-1185">Reference proteome</keyword>
<sequence length="110" mass="11833">MAYDTGLTERIADCLRDHAFIESRAMFGGLAFFINGNMLAAVLGDELVVRVGPAAWEAALALPHARKMDFTGRPMRGFVTVDPAGIEDDADLAAWLDRGIAFAGNLLPKP</sequence>
<evidence type="ECO:0000313" key="3">
    <source>
        <dbReference type="Proteomes" id="UP001259982"/>
    </source>
</evidence>
<proteinExistence type="predicted"/>
<evidence type="ECO:0000259" key="1">
    <source>
        <dbReference type="Pfam" id="PF04993"/>
    </source>
</evidence>
<dbReference type="RefSeq" id="WP_311659080.1">
    <property type="nucleotide sequence ID" value="NZ_JAVRHY010000008.1"/>
</dbReference>
<dbReference type="InterPro" id="IPR007076">
    <property type="entry name" value="TfoX_N"/>
</dbReference>
<dbReference type="Gene3D" id="3.30.1460.30">
    <property type="entry name" value="YgaC/TfoX-N like chaperone"/>
    <property type="match status" value="1"/>
</dbReference>
<dbReference type="Proteomes" id="UP001259982">
    <property type="component" value="Unassembled WGS sequence"/>
</dbReference>
<organism evidence="2 3">
    <name type="scientific">Spectribacter acetivorans</name>
    <dbReference type="NCBI Taxonomy" id="3075603"/>
    <lineage>
        <taxon>Bacteria</taxon>
        <taxon>Pseudomonadati</taxon>
        <taxon>Pseudomonadota</taxon>
        <taxon>Gammaproteobacteria</taxon>
        <taxon>Salinisphaerales</taxon>
        <taxon>Salinisphaeraceae</taxon>
        <taxon>Spectribacter</taxon>
    </lineage>
</organism>
<gene>
    <name evidence="2" type="ORF">RM531_10245</name>
</gene>
<protein>
    <submittedName>
        <fullName evidence="2">TfoX/Sxy family protein</fullName>
    </submittedName>
</protein>
<evidence type="ECO:0000313" key="2">
    <source>
        <dbReference type="EMBL" id="MDT0618854.1"/>
    </source>
</evidence>
<reference evidence="2 3" key="1">
    <citation type="submission" date="2023-09" db="EMBL/GenBank/DDBJ databases">
        <authorList>
            <person name="Rey-Velasco X."/>
        </authorList>
    </citation>
    <scope>NUCLEOTIDE SEQUENCE [LARGE SCALE GENOMIC DNA]</scope>
    <source>
        <strain evidence="2 3">P385</strain>
    </source>
</reference>
<comment type="caution">
    <text evidence="2">The sequence shown here is derived from an EMBL/GenBank/DDBJ whole genome shotgun (WGS) entry which is preliminary data.</text>
</comment>
<dbReference type="Pfam" id="PF04993">
    <property type="entry name" value="TfoX_N"/>
    <property type="match status" value="1"/>
</dbReference>
<accession>A0ABU3B9F1</accession>
<dbReference type="SUPFAM" id="SSF159894">
    <property type="entry name" value="YgaC/TfoX-N like"/>
    <property type="match status" value="1"/>
</dbReference>
<dbReference type="EMBL" id="JAVRHY010000008">
    <property type="protein sequence ID" value="MDT0618854.1"/>
    <property type="molecule type" value="Genomic_DNA"/>
</dbReference>